<dbReference type="OMA" id="HIANTHN"/>
<accession>A0A1S3H8Q3</accession>
<reference evidence="4" key="1">
    <citation type="submission" date="2025-08" db="UniProtKB">
        <authorList>
            <consortium name="RefSeq"/>
        </authorList>
    </citation>
    <scope>IDENTIFICATION</scope>
    <source>
        <tissue evidence="4">Gonads</tissue>
    </source>
</reference>
<evidence type="ECO:0000256" key="1">
    <source>
        <dbReference type="SAM" id="SignalP"/>
    </source>
</evidence>
<protein>
    <submittedName>
        <fullName evidence="4">Uncharacterized protein LOC106152464</fullName>
    </submittedName>
</protein>
<dbReference type="InterPro" id="IPR012336">
    <property type="entry name" value="Thioredoxin-like_fold"/>
</dbReference>
<keyword evidence="3" id="KW-1185">Reference proteome</keyword>
<dbReference type="InterPro" id="IPR036249">
    <property type="entry name" value="Thioredoxin-like_sf"/>
</dbReference>
<dbReference type="InParanoid" id="A0A1S3H8Q3"/>
<dbReference type="AlphaFoldDB" id="A0A1S3H8Q3"/>
<dbReference type="PANTHER" id="PTHR33875:SF2">
    <property type="entry name" value="ACR183CP"/>
    <property type="match status" value="1"/>
</dbReference>
<gene>
    <name evidence="4" type="primary">LOC106152464</name>
</gene>
<dbReference type="SUPFAM" id="SSF52833">
    <property type="entry name" value="Thioredoxin-like"/>
    <property type="match status" value="1"/>
</dbReference>
<proteinExistence type="predicted"/>
<dbReference type="GeneID" id="106152464"/>
<evidence type="ECO:0000259" key="2">
    <source>
        <dbReference type="Pfam" id="PF13462"/>
    </source>
</evidence>
<dbReference type="Proteomes" id="UP000085678">
    <property type="component" value="Unplaced"/>
</dbReference>
<evidence type="ECO:0000313" key="4">
    <source>
        <dbReference type="RefSeq" id="XP_013381509.1"/>
    </source>
</evidence>
<dbReference type="Pfam" id="PF13462">
    <property type="entry name" value="Thioredoxin_4"/>
    <property type="match status" value="1"/>
</dbReference>
<dbReference type="OrthoDB" id="37297at2759"/>
<dbReference type="STRING" id="7574.A0A1S3H8Q3"/>
<feature type="signal peptide" evidence="1">
    <location>
        <begin position="1"/>
        <end position="19"/>
    </location>
</feature>
<evidence type="ECO:0000313" key="3">
    <source>
        <dbReference type="Proteomes" id="UP000085678"/>
    </source>
</evidence>
<dbReference type="Gene3D" id="3.40.30.10">
    <property type="entry name" value="Glutaredoxin"/>
    <property type="match status" value="1"/>
</dbReference>
<dbReference type="KEGG" id="lak:106152464"/>
<feature type="chain" id="PRO_5010189753" evidence="1">
    <location>
        <begin position="20"/>
        <end position="212"/>
    </location>
</feature>
<organism evidence="3 4">
    <name type="scientific">Lingula anatina</name>
    <name type="common">Brachiopod</name>
    <name type="synonym">Lingula unguis</name>
    <dbReference type="NCBI Taxonomy" id="7574"/>
    <lineage>
        <taxon>Eukaryota</taxon>
        <taxon>Metazoa</taxon>
        <taxon>Spiralia</taxon>
        <taxon>Lophotrochozoa</taxon>
        <taxon>Brachiopoda</taxon>
        <taxon>Linguliformea</taxon>
        <taxon>Lingulata</taxon>
        <taxon>Lingulida</taxon>
        <taxon>Linguloidea</taxon>
        <taxon>Lingulidae</taxon>
        <taxon>Lingula</taxon>
    </lineage>
</organism>
<sequence>MNAAVELVVLFSVVSLGASQVPVPKLPPGHTYGNGSSSAPIQLDFFIDLQCSDTKEAFPTLLQVADYYGGKRLRLLFHSFPLPYHRNAYVLAQGAELIAAKNNEAVALAYMNAVFRVQDRFLNKPTENKSAIAIISDVAAVARTVGVNPSQFINELANYDSPLRTQWKYGCTRGVAQTPDFFINGIQIVQATPSWSLKDWKKIIDPLLTILD</sequence>
<dbReference type="PANTHER" id="PTHR33875">
    <property type="entry name" value="OS09G0542200 PROTEIN"/>
    <property type="match status" value="1"/>
</dbReference>
<dbReference type="RefSeq" id="XP_013381509.1">
    <property type="nucleotide sequence ID" value="XM_013526055.1"/>
</dbReference>
<feature type="domain" description="Thioredoxin-like fold" evidence="2">
    <location>
        <begin position="34"/>
        <end position="205"/>
    </location>
</feature>
<name>A0A1S3H8Q3_LINAN</name>
<keyword evidence="1" id="KW-0732">Signal</keyword>